<dbReference type="InterPro" id="IPR007053">
    <property type="entry name" value="LRAT_dom"/>
</dbReference>
<evidence type="ECO:0000256" key="5">
    <source>
        <dbReference type="ARBA" id="ARBA00023098"/>
    </source>
</evidence>
<dbReference type="Proteomes" id="UP001190700">
    <property type="component" value="Unassembled WGS sequence"/>
</dbReference>
<dbReference type="Pfam" id="PF04970">
    <property type="entry name" value="LRAT"/>
    <property type="match status" value="1"/>
</dbReference>
<dbReference type="GO" id="GO:0070292">
    <property type="term" value="P:N-acylphosphatidylethanolamine metabolic process"/>
    <property type="evidence" value="ECO:0007669"/>
    <property type="project" value="TreeGrafter"/>
</dbReference>
<evidence type="ECO:0000256" key="3">
    <source>
        <dbReference type="ARBA" id="ARBA00022679"/>
    </source>
</evidence>
<feature type="transmembrane region" description="Helical" evidence="6">
    <location>
        <begin position="147"/>
        <end position="167"/>
    </location>
</feature>
<sequence>MIVRRLACRQTSAFAEMEFQKDQHMFVPGDLLAFKRGWYTHWALFLGHFEGEAYVIHLWNPDSELNCDKVKVMINRLIEVEGTPILSNHVYDKKYRPLQPEETLARAMSMLGKGNYNVAANNCEHFVTWARYGVKHSRQVRRWTSKLGAFLSATVGFFVSHLPLPYASTAVMGHRLYSYVGLVAHHFIGKYREHTAQRSSRAGCLKLEFTSETIKRQADVALDVRLPRYRLLLAGVTMPSCALSFFSRVKRCIIYEREEEYDTVLTTLKRVQTLRLAY</sequence>
<evidence type="ECO:0000259" key="7">
    <source>
        <dbReference type="PROSITE" id="PS51934"/>
    </source>
</evidence>
<evidence type="ECO:0000256" key="6">
    <source>
        <dbReference type="SAM" id="Phobius"/>
    </source>
</evidence>
<protein>
    <recommendedName>
        <fullName evidence="2">phospholipase A2</fullName>
        <ecNumber evidence="2">3.1.1.4</ecNumber>
    </recommendedName>
</protein>
<keyword evidence="5" id="KW-0443">Lipid metabolism</keyword>
<evidence type="ECO:0000256" key="1">
    <source>
        <dbReference type="ARBA" id="ARBA00007824"/>
    </source>
</evidence>
<dbReference type="GO" id="GO:0008970">
    <property type="term" value="F:phospholipase A1 activity"/>
    <property type="evidence" value="ECO:0007669"/>
    <property type="project" value="TreeGrafter"/>
</dbReference>
<name>A0AAE0BGS3_9CHLO</name>
<keyword evidence="6" id="KW-1133">Transmembrane helix</keyword>
<comment type="caution">
    <text evidence="8">The sequence shown here is derived from an EMBL/GenBank/DDBJ whole genome shotgun (WGS) entry which is preliminary data.</text>
</comment>
<evidence type="ECO:0000256" key="2">
    <source>
        <dbReference type="ARBA" id="ARBA00013278"/>
    </source>
</evidence>
<keyword evidence="6" id="KW-0812">Transmembrane</keyword>
<dbReference type="AlphaFoldDB" id="A0AAE0BGS3"/>
<gene>
    <name evidence="8" type="ORF">CYMTET_53488</name>
</gene>
<reference evidence="8 9" key="1">
    <citation type="journal article" date="2015" name="Genome Biol. Evol.">
        <title>Comparative Genomics of a Bacterivorous Green Alga Reveals Evolutionary Causalities and Consequences of Phago-Mixotrophic Mode of Nutrition.</title>
        <authorList>
            <person name="Burns J.A."/>
            <person name="Paasch A."/>
            <person name="Narechania A."/>
            <person name="Kim E."/>
        </authorList>
    </citation>
    <scope>NUCLEOTIDE SEQUENCE [LARGE SCALE GENOMIC DNA]</scope>
    <source>
        <strain evidence="8 9">PLY_AMNH</strain>
    </source>
</reference>
<evidence type="ECO:0000313" key="8">
    <source>
        <dbReference type="EMBL" id="KAK3236366.1"/>
    </source>
</evidence>
<organism evidence="8 9">
    <name type="scientific">Cymbomonas tetramitiformis</name>
    <dbReference type="NCBI Taxonomy" id="36881"/>
    <lineage>
        <taxon>Eukaryota</taxon>
        <taxon>Viridiplantae</taxon>
        <taxon>Chlorophyta</taxon>
        <taxon>Pyramimonadophyceae</taxon>
        <taxon>Pyramimonadales</taxon>
        <taxon>Pyramimonadaceae</taxon>
        <taxon>Cymbomonas</taxon>
    </lineage>
</organism>
<keyword evidence="4" id="KW-0378">Hydrolase</keyword>
<evidence type="ECO:0000313" key="9">
    <source>
        <dbReference type="Proteomes" id="UP001190700"/>
    </source>
</evidence>
<dbReference type="PROSITE" id="PS51934">
    <property type="entry name" value="LRAT"/>
    <property type="match status" value="1"/>
</dbReference>
<dbReference type="PANTHER" id="PTHR13943:SF77">
    <property type="entry name" value="LRAT DOMAIN-CONTAINING PROTEIN"/>
    <property type="match status" value="1"/>
</dbReference>
<dbReference type="GO" id="GO:0005737">
    <property type="term" value="C:cytoplasm"/>
    <property type="evidence" value="ECO:0007669"/>
    <property type="project" value="TreeGrafter"/>
</dbReference>
<accession>A0AAE0BGS3</accession>
<evidence type="ECO:0000256" key="4">
    <source>
        <dbReference type="ARBA" id="ARBA00022801"/>
    </source>
</evidence>
<proteinExistence type="inferred from homology"/>
<dbReference type="GO" id="GO:0004623">
    <property type="term" value="F:phospholipase A2 activity"/>
    <property type="evidence" value="ECO:0007669"/>
    <property type="project" value="UniProtKB-EC"/>
</dbReference>
<comment type="similarity">
    <text evidence="1">Belongs to the H-rev107 family.</text>
</comment>
<keyword evidence="9" id="KW-1185">Reference proteome</keyword>
<dbReference type="EC" id="3.1.1.4" evidence="2"/>
<dbReference type="Gene3D" id="3.90.1720.10">
    <property type="entry name" value="endopeptidase domain like (from Nostoc punctiforme)"/>
    <property type="match status" value="1"/>
</dbReference>
<feature type="domain" description="LRAT" evidence="7">
    <location>
        <begin position="31"/>
        <end position="139"/>
    </location>
</feature>
<dbReference type="PANTHER" id="PTHR13943">
    <property type="entry name" value="HRAS-LIKE SUPPRESSOR - RELATED"/>
    <property type="match status" value="1"/>
</dbReference>
<keyword evidence="6" id="KW-0472">Membrane</keyword>
<keyword evidence="3" id="KW-0808">Transferase</keyword>
<dbReference type="EMBL" id="LGRX02035075">
    <property type="protein sequence ID" value="KAK3236366.1"/>
    <property type="molecule type" value="Genomic_DNA"/>
</dbReference>
<dbReference type="GO" id="GO:0016410">
    <property type="term" value="F:N-acyltransferase activity"/>
    <property type="evidence" value="ECO:0007669"/>
    <property type="project" value="TreeGrafter"/>
</dbReference>
<dbReference type="InterPro" id="IPR051496">
    <property type="entry name" value="H-rev107_PLA/AT"/>
</dbReference>